<evidence type="ECO:0000256" key="7">
    <source>
        <dbReference type="SAM" id="SignalP"/>
    </source>
</evidence>
<dbReference type="Gene3D" id="3.90.150.10">
    <property type="entry name" value="Variant Surface Glycoprotein, subunit A domain 1"/>
    <property type="match status" value="1"/>
</dbReference>
<organism evidence="9">
    <name type="scientific">Trypanosoma brucei</name>
    <dbReference type="NCBI Taxonomy" id="5691"/>
    <lineage>
        <taxon>Eukaryota</taxon>
        <taxon>Discoba</taxon>
        <taxon>Euglenozoa</taxon>
        <taxon>Kinetoplastea</taxon>
        <taxon>Metakinetoplastina</taxon>
        <taxon>Trypanosomatida</taxon>
        <taxon>Trypanosomatidae</taxon>
        <taxon>Trypanosoma</taxon>
    </lineage>
</organism>
<keyword evidence="2" id="KW-1003">Cell membrane</keyword>
<dbReference type="VEuPathDB" id="TriTrypDB:Tb427_000166900"/>
<dbReference type="InterPro" id="IPR001812">
    <property type="entry name" value="Trypano_VSG_A_N_dom"/>
</dbReference>
<evidence type="ECO:0000256" key="3">
    <source>
        <dbReference type="ARBA" id="ARBA00022622"/>
    </source>
</evidence>
<dbReference type="AlphaFoldDB" id="M4T0B7"/>
<feature type="domain" description="Trypanosome variant surface glycoprotein A-type N-terminal" evidence="8">
    <location>
        <begin position="10"/>
        <end position="289"/>
    </location>
</feature>
<evidence type="ECO:0000313" key="9">
    <source>
        <dbReference type="EMBL" id="AGH60437.1"/>
    </source>
</evidence>
<keyword evidence="7" id="KW-0732">Signal</keyword>
<keyword evidence="5" id="KW-0325">Glycoprotein</keyword>
<sequence>MTAALTLFFLLGALSIAAPTAANKNAITAAGLVDACKLATQLKKLGAYSEAMARNLPTKIEQLRTKVLQITMMLNHEGKPPADSDLNVLYYLKSKIQAAEAVLLNKLLLAVKKGLKAAEAAGRIDETVHLLAKANTGNGNEAYCVAQSASEGNVATKTHMPECYDGSIPRSTGPQTEVLEEPDLSAARAAINTNTENAKNPKTNANCLLSSTANTDGFLANGGGNHGEIILMGGILKITSAAWTSANWLDATADVGSGYPLSELHALLSAETKTLKTTLDAITALTRLGDEDKAHLQQIEASRDELGMSGQGNPIIIKATDFDSVRKRLKAFLSSKNNNLDDFQKTFDSQILKKAVTPADKKEQCSNKSMGNKDICRKITG</sequence>
<evidence type="ECO:0000256" key="2">
    <source>
        <dbReference type="ARBA" id="ARBA00022475"/>
    </source>
</evidence>
<dbReference type="Pfam" id="PF00913">
    <property type="entry name" value="Trypan_glycop"/>
    <property type="match status" value="1"/>
</dbReference>
<proteinExistence type="predicted"/>
<dbReference type="GO" id="GO:0005886">
    <property type="term" value="C:plasma membrane"/>
    <property type="evidence" value="ECO:0007669"/>
    <property type="project" value="UniProtKB-SubCell"/>
</dbReference>
<feature type="signal peptide" evidence="7">
    <location>
        <begin position="1"/>
        <end position="22"/>
    </location>
</feature>
<dbReference type="EMBL" id="KC613006">
    <property type="protein sequence ID" value="AGH60437.1"/>
    <property type="molecule type" value="Genomic_DNA"/>
</dbReference>
<evidence type="ECO:0000256" key="5">
    <source>
        <dbReference type="ARBA" id="ARBA00023180"/>
    </source>
</evidence>
<dbReference type="GO" id="GO:0098552">
    <property type="term" value="C:side of membrane"/>
    <property type="evidence" value="ECO:0007669"/>
    <property type="project" value="UniProtKB-KW"/>
</dbReference>
<keyword evidence="4" id="KW-0472">Membrane</keyword>
<evidence type="ECO:0000256" key="4">
    <source>
        <dbReference type="ARBA" id="ARBA00023136"/>
    </source>
</evidence>
<evidence type="ECO:0000259" key="8">
    <source>
        <dbReference type="Pfam" id="PF00913"/>
    </source>
</evidence>
<feature type="chain" id="PRO_5004058125" evidence="7">
    <location>
        <begin position="23"/>
        <end position="381"/>
    </location>
</feature>
<comment type="subcellular location">
    <subcellularLocation>
        <location evidence="1">Cell membrane</location>
        <topology evidence="1">Lipid-anchor</topology>
        <topology evidence="1">GPI-anchor</topology>
    </subcellularLocation>
</comment>
<protein>
    <submittedName>
        <fullName evidence="9">Variant surface glycoprotein 1510</fullName>
    </submittedName>
</protein>
<dbReference type="SUPFAM" id="SSF58087">
    <property type="entry name" value="Variant surface glycoprotein (N-terminal domain)"/>
    <property type="match status" value="1"/>
</dbReference>
<reference evidence="9" key="1">
    <citation type="submission" date="2013-02" db="EMBL/GenBank/DDBJ databases">
        <authorList>
            <person name="Cross G.A.M."/>
            <person name="Kim H.-S."/>
            <person name="Wickstead B."/>
        </authorList>
    </citation>
    <scope>NUCLEOTIDE SEQUENCE</scope>
    <source>
        <strain evidence="9">Lister 427</strain>
    </source>
</reference>
<reference evidence="9" key="2">
    <citation type="journal article" date="2014" name="Mol. Biochem. Parasitol.">
        <title>Capturing the variant surface glycoprotein repertoire (the VSGnome) of Trypanosoma brucei Lister 427.</title>
        <authorList>
            <person name="Cross G.A."/>
            <person name="Kim H.S."/>
            <person name="Wickstead B."/>
        </authorList>
    </citation>
    <scope>NUCLEOTIDE SEQUENCE</scope>
    <source>
        <strain evidence="9">Lister 427</strain>
    </source>
</reference>
<dbReference type="GO" id="GO:0042783">
    <property type="term" value="P:symbiont-mediated evasion of host immune response"/>
    <property type="evidence" value="ECO:0007669"/>
    <property type="project" value="InterPro"/>
</dbReference>
<name>M4T0B7_9TRYP</name>
<accession>M4T0B7</accession>
<keyword evidence="3" id="KW-0336">GPI-anchor</keyword>
<dbReference type="VEuPathDB" id="TriTrypDB:Tb927.9.17050"/>
<dbReference type="Gene3D" id="1.10.470.10">
    <property type="entry name" value="Variant Surface Glycoprotein, subunit A, domain 2"/>
    <property type="match status" value="1"/>
</dbReference>
<keyword evidence="6" id="KW-0449">Lipoprotein</keyword>
<evidence type="ECO:0000256" key="6">
    <source>
        <dbReference type="ARBA" id="ARBA00023288"/>
    </source>
</evidence>
<evidence type="ECO:0000256" key="1">
    <source>
        <dbReference type="ARBA" id="ARBA00004609"/>
    </source>
</evidence>